<keyword evidence="2" id="KW-1185">Reference proteome</keyword>
<sequence length="75" mass="8483">MILHSCFSPAPSDEDLWRLSSLVILLRRRATVFVVPAATGGKIQSYSRRTNKSSSRRLLRVIANICFLHQVISKN</sequence>
<name>A0ABR2SY98_9ROSI</name>
<evidence type="ECO:0000313" key="2">
    <source>
        <dbReference type="Proteomes" id="UP001396334"/>
    </source>
</evidence>
<dbReference type="EMBL" id="JBBPBN010000010">
    <property type="protein sequence ID" value="KAK9029917.1"/>
    <property type="molecule type" value="Genomic_DNA"/>
</dbReference>
<comment type="caution">
    <text evidence="1">The sequence shown here is derived from an EMBL/GenBank/DDBJ whole genome shotgun (WGS) entry which is preliminary data.</text>
</comment>
<protein>
    <submittedName>
        <fullName evidence="1">Uncharacterized protein</fullName>
    </submittedName>
</protein>
<evidence type="ECO:0000313" key="1">
    <source>
        <dbReference type="EMBL" id="KAK9029917.1"/>
    </source>
</evidence>
<accession>A0ABR2SY98</accession>
<reference evidence="1 2" key="1">
    <citation type="journal article" date="2024" name="G3 (Bethesda)">
        <title>Genome assembly of Hibiscus sabdariffa L. provides insights into metabolisms of medicinal natural products.</title>
        <authorList>
            <person name="Kim T."/>
        </authorList>
    </citation>
    <scope>NUCLEOTIDE SEQUENCE [LARGE SCALE GENOMIC DNA]</scope>
    <source>
        <strain evidence="1">TK-2024</strain>
        <tissue evidence="1">Old leaves</tissue>
    </source>
</reference>
<proteinExistence type="predicted"/>
<gene>
    <name evidence="1" type="ORF">V6N11_031359</name>
</gene>
<dbReference type="Proteomes" id="UP001396334">
    <property type="component" value="Unassembled WGS sequence"/>
</dbReference>
<organism evidence="1 2">
    <name type="scientific">Hibiscus sabdariffa</name>
    <name type="common">roselle</name>
    <dbReference type="NCBI Taxonomy" id="183260"/>
    <lineage>
        <taxon>Eukaryota</taxon>
        <taxon>Viridiplantae</taxon>
        <taxon>Streptophyta</taxon>
        <taxon>Embryophyta</taxon>
        <taxon>Tracheophyta</taxon>
        <taxon>Spermatophyta</taxon>
        <taxon>Magnoliopsida</taxon>
        <taxon>eudicotyledons</taxon>
        <taxon>Gunneridae</taxon>
        <taxon>Pentapetalae</taxon>
        <taxon>rosids</taxon>
        <taxon>malvids</taxon>
        <taxon>Malvales</taxon>
        <taxon>Malvaceae</taxon>
        <taxon>Malvoideae</taxon>
        <taxon>Hibiscus</taxon>
    </lineage>
</organism>